<evidence type="ECO:0000256" key="1">
    <source>
        <dbReference type="ARBA" id="ARBA00001966"/>
    </source>
</evidence>
<dbReference type="AlphaFoldDB" id="A0A2H0W2V4"/>
<reference evidence="14" key="1">
    <citation type="submission" date="2017-09" db="EMBL/GenBank/DDBJ databases">
        <title>Depth-based differentiation of microbial function through sediment-hosted aquifers and enrichment of novel symbionts in the deep terrestrial subsurface.</title>
        <authorList>
            <person name="Probst A.J."/>
            <person name="Ladd B."/>
            <person name="Jarett J.K."/>
            <person name="Geller-Mcgrath D.E."/>
            <person name="Sieber C.M.K."/>
            <person name="Emerson J.B."/>
            <person name="Anantharaman K."/>
            <person name="Thomas B.C."/>
            <person name="Malmstrom R."/>
            <person name="Stieglmeier M."/>
            <person name="Klingl A."/>
            <person name="Woyke T."/>
            <person name="Ryan C.M."/>
            <person name="Banfield J.F."/>
        </authorList>
    </citation>
    <scope>NUCLEOTIDE SEQUENCE [LARGE SCALE GENOMIC DNA]</scope>
</reference>
<comment type="caution">
    <text evidence="13">The sequence shown here is derived from an EMBL/GenBank/DDBJ whole genome shotgun (WGS) entry which is preliminary data.</text>
</comment>
<dbReference type="Pfam" id="PF01938">
    <property type="entry name" value="TRAM"/>
    <property type="match status" value="1"/>
</dbReference>
<dbReference type="SFLD" id="SFLDG01061">
    <property type="entry name" value="methylthiotransferase"/>
    <property type="match status" value="1"/>
</dbReference>
<dbReference type="SUPFAM" id="SSF102114">
    <property type="entry name" value="Radical SAM enzymes"/>
    <property type="match status" value="1"/>
</dbReference>
<feature type="domain" description="TRAM" evidence="10">
    <location>
        <begin position="368"/>
        <end position="429"/>
    </location>
</feature>
<evidence type="ECO:0000256" key="9">
    <source>
        <dbReference type="ARBA" id="ARBA00033765"/>
    </source>
</evidence>
<dbReference type="Gene3D" id="3.80.30.20">
    <property type="entry name" value="tm_1862 like domain"/>
    <property type="match status" value="1"/>
</dbReference>
<dbReference type="FunFam" id="3.80.30.20:FF:000001">
    <property type="entry name" value="tRNA-2-methylthio-N(6)-dimethylallyladenosine synthase 2"/>
    <property type="match status" value="1"/>
</dbReference>
<dbReference type="SFLD" id="SFLDG01082">
    <property type="entry name" value="B12-binding_domain_containing"/>
    <property type="match status" value="1"/>
</dbReference>
<dbReference type="InterPro" id="IPR058240">
    <property type="entry name" value="rSAM_sf"/>
</dbReference>
<evidence type="ECO:0000256" key="7">
    <source>
        <dbReference type="ARBA" id="ARBA00023004"/>
    </source>
</evidence>
<evidence type="ECO:0000256" key="2">
    <source>
        <dbReference type="ARBA" id="ARBA00003234"/>
    </source>
</evidence>
<keyword evidence="3" id="KW-0004">4Fe-4S</keyword>
<name>A0A2H0W2V4_9BACT</name>
<proteinExistence type="predicted"/>
<keyword evidence="8" id="KW-0411">Iron-sulfur</keyword>
<dbReference type="SMART" id="SM00729">
    <property type="entry name" value="Elp3"/>
    <property type="match status" value="1"/>
</dbReference>
<comment type="function">
    <text evidence="2">Catalyzes the methylthiolation of N6-(dimethylallyl)adenosine (i(6)A), leading to the formation of 2-methylthio-N6-(dimethylallyl)adenosine (ms(2)i(6)A) at position 37 in tRNAs that read codons beginning with uridine.</text>
</comment>
<evidence type="ECO:0000313" key="14">
    <source>
        <dbReference type="Proteomes" id="UP000230935"/>
    </source>
</evidence>
<evidence type="ECO:0000256" key="8">
    <source>
        <dbReference type="ARBA" id="ARBA00023014"/>
    </source>
</evidence>
<dbReference type="InterPro" id="IPR005839">
    <property type="entry name" value="Methylthiotransferase"/>
</dbReference>
<dbReference type="InterPro" id="IPR020612">
    <property type="entry name" value="Methylthiotransferase_CS"/>
</dbReference>
<dbReference type="PANTHER" id="PTHR43020">
    <property type="entry name" value="CDK5 REGULATORY SUBUNIT-ASSOCIATED PROTEIN 1"/>
    <property type="match status" value="1"/>
</dbReference>
<feature type="domain" description="Radical SAM core" evidence="12">
    <location>
        <begin position="133"/>
        <end position="365"/>
    </location>
</feature>
<evidence type="ECO:0000313" key="13">
    <source>
        <dbReference type="EMBL" id="PIS05637.1"/>
    </source>
</evidence>
<evidence type="ECO:0000256" key="3">
    <source>
        <dbReference type="ARBA" id="ARBA00022485"/>
    </source>
</evidence>
<dbReference type="PROSITE" id="PS01278">
    <property type="entry name" value="MTTASE_RADICAL"/>
    <property type="match status" value="1"/>
</dbReference>
<dbReference type="Pfam" id="PF00919">
    <property type="entry name" value="UPF0004"/>
    <property type="match status" value="1"/>
</dbReference>
<feature type="domain" description="MTTase N-terminal" evidence="11">
    <location>
        <begin position="7"/>
        <end position="119"/>
    </location>
</feature>
<evidence type="ECO:0000259" key="10">
    <source>
        <dbReference type="PROSITE" id="PS50926"/>
    </source>
</evidence>
<dbReference type="Pfam" id="PF04055">
    <property type="entry name" value="Radical_SAM"/>
    <property type="match status" value="1"/>
</dbReference>
<dbReference type="InterPro" id="IPR013848">
    <property type="entry name" value="Methylthiotransferase_N"/>
</dbReference>
<sequence length="444" mass="50957">MIENQIKKYYILPFGCQANIADSERIKSVLRQCDFIETANMDEADIITVVACSIRQHAIDRIFGLKPRFDAMRKERDLLTLLSGCVLEDDKPRMQKMFDVVFPIKELPDLPKKINAAKKNLVIRDYQNINPDYNSKFQAFLPIMNGCNQFCTFCVVPYTRGREESRPVKDILHEFQALIQRGYKEITLIGQTVNHYLVREEGKIYDFADLITWLDKTPGNYWIRYASSHPLHFTDKVINAVAKAKHTTPYLHLPVQSGDNQMLKRMKRVYSIEQYIDIVFKMRAAIPNLMLSTDVIVGFCGETENEFQNTVKLFKELEFDMAYLAQYSNRQGTYASKHMPDDVPKAVKAKRFKILTDVLRQTSSKNNKQQVGKTFEVLVEKVGEDGLLFGHTDTFKNIKFAGSPNLVGQFVDVKVTTASDWSLGGELEDGKLKVKKSYKVKLAV</sequence>
<dbReference type="SFLD" id="SFLDS00029">
    <property type="entry name" value="Radical_SAM"/>
    <property type="match status" value="1"/>
</dbReference>
<dbReference type="InterPro" id="IPR002792">
    <property type="entry name" value="TRAM_dom"/>
</dbReference>
<keyword evidence="4 13" id="KW-0808">Transferase</keyword>
<dbReference type="EC" id="2.8.4.3" evidence="9"/>
<dbReference type="Proteomes" id="UP000230935">
    <property type="component" value="Unassembled WGS sequence"/>
</dbReference>
<dbReference type="PANTHER" id="PTHR43020:SF2">
    <property type="entry name" value="MITOCHONDRIAL TRNA METHYLTHIOTRANSFERASE CDK5RAP1"/>
    <property type="match status" value="1"/>
</dbReference>
<organism evidence="13 14">
    <name type="scientific">Candidatus Buchananbacteria bacterium CG10_big_fil_rev_8_21_14_0_10_42_9</name>
    <dbReference type="NCBI Taxonomy" id="1974526"/>
    <lineage>
        <taxon>Bacteria</taxon>
        <taxon>Candidatus Buchananiibacteriota</taxon>
    </lineage>
</organism>
<comment type="cofactor">
    <cofactor evidence="1">
        <name>[4Fe-4S] cluster</name>
        <dbReference type="ChEBI" id="CHEBI:49883"/>
    </cofactor>
</comment>
<evidence type="ECO:0000256" key="6">
    <source>
        <dbReference type="ARBA" id="ARBA00022723"/>
    </source>
</evidence>
<dbReference type="NCBIfam" id="TIGR01574">
    <property type="entry name" value="miaB-methiolase"/>
    <property type="match status" value="1"/>
</dbReference>
<dbReference type="InterPro" id="IPR023404">
    <property type="entry name" value="rSAM_horseshoe"/>
</dbReference>
<dbReference type="PROSITE" id="PS50926">
    <property type="entry name" value="TRAM"/>
    <property type="match status" value="1"/>
</dbReference>
<dbReference type="GO" id="GO:0035597">
    <property type="term" value="F:tRNA-2-methylthio-N(6)-dimethylallyladenosine(37) synthase activity"/>
    <property type="evidence" value="ECO:0007669"/>
    <property type="project" value="UniProtKB-EC"/>
</dbReference>
<dbReference type="Gene3D" id="3.40.50.12160">
    <property type="entry name" value="Methylthiotransferase, N-terminal domain"/>
    <property type="match status" value="1"/>
</dbReference>
<dbReference type="InterPro" id="IPR006638">
    <property type="entry name" value="Elp3/MiaA/NifB-like_rSAM"/>
</dbReference>
<accession>A0A2H0W2V4</accession>
<evidence type="ECO:0000256" key="5">
    <source>
        <dbReference type="ARBA" id="ARBA00022691"/>
    </source>
</evidence>
<evidence type="ECO:0000256" key="4">
    <source>
        <dbReference type="ARBA" id="ARBA00022679"/>
    </source>
</evidence>
<dbReference type="InterPro" id="IPR007197">
    <property type="entry name" value="rSAM"/>
</dbReference>
<keyword evidence="6" id="KW-0479">Metal-binding</keyword>
<gene>
    <name evidence="13" type="primary">miaB</name>
    <name evidence="13" type="ORF">COT81_00120</name>
</gene>
<dbReference type="NCBIfam" id="TIGR00089">
    <property type="entry name" value="MiaB/RimO family radical SAM methylthiotransferase"/>
    <property type="match status" value="1"/>
</dbReference>
<evidence type="ECO:0000259" key="11">
    <source>
        <dbReference type="PROSITE" id="PS51449"/>
    </source>
</evidence>
<dbReference type="PROSITE" id="PS51449">
    <property type="entry name" value="MTTASE_N"/>
    <property type="match status" value="1"/>
</dbReference>
<dbReference type="GO" id="GO:0046872">
    <property type="term" value="F:metal ion binding"/>
    <property type="evidence" value="ECO:0007669"/>
    <property type="project" value="UniProtKB-KW"/>
</dbReference>
<dbReference type="GO" id="GO:0051539">
    <property type="term" value="F:4 iron, 4 sulfur cluster binding"/>
    <property type="evidence" value="ECO:0007669"/>
    <property type="project" value="UniProtKB-KW"/>
</dbReference>
<evidence type="ECO:0000259" key="12">
    <source>
        <dbReference type="PROSITE" id="PS51918"/>
    </source>
</evidence>
<dbReference type="EMBL" id="PEZZ01000001">
    <property type="protein sequence ID" value="PIS05637.1"/>
    <property type="molecule type" value="Genomic_DNA"/>
</dbReference>
<keyword evidence="7" id="KW-0408">Iron</keyword>
<dbReference type="InterPro" id="IPR038135">
    <property type="entry name" value="Methylthiotransferase_N_sf"/>
</dbReference>
<keyword evidence="5" id="KW-0949">S-adenosyl-L-methionine</keyword>
<dbReference type="CDD" id="cd01335">
    <property type="entry name" value="Radical_SAM"/>
    <property type="match status" value="1"/>
</dbReference>
<protein>
    <recommendedName>
        <fullName evidence="9">tRNA-2-methylthio-N(6)-dimethylallyladenosine synthase</fullName>
        <ecNumber evidence="9">2.8.4.3</ecNumber>
    </recommendedName>
</protein>
<dbReference type="PROSITE" id="PS51918">
    <property type="entry name" value="RADICAL_SAM"/>
    <property type="match status" value="1"/>
</dbReference>
<dbReference type="GO" id="GO:0005829">
    <property type="term" value="C:cytosol"/>
    <property type="evidence" value="ECO:0007669"/>
    <property type="project" value="TreeGrafter"/>
</dbReference>